<keyword evidence="3" id="KW-1185">Reference proteome</keyword>
<organism evidence="2 3">
    <name type="scientific">Folsomia candida</name>
    <name type="common">Springtail</name>
    <dbReference type="NCBI Taxonomy" id="158441"/>
    <lineage>
        <taxon>Eukaryota</taxon>
        <taxon>Metazoa</taxon>
        <taxon>Ecdysozoa</taxon>
        <taxon>Arthropoda</taxon>
        <taxon>Hexapoda</taxon>
        <taxon>Collembola</taxon>
        <taxon>Entomobryomorpha</taxon>
        <taxon>Isotomoidea</taxon>
        <taxon>Isotomidae</taxon>
        <taxon>Proisotominae</taxon>
        <taxon>Folsomia</taxon>
    </lineage>
</organism>
<dbReference type="EMBL" id="LNIX01000002">
    <property type="protein sequence ID" value="OXA60101.1"/>
    <property type="molecule type" value="Genomic_DNA"/>
</dbReference>
<evidence type="ECO:0000256" key="1">
    <source>
        <dbReference type="SAM" id="SignalP"/>
    </source>
</evidence>
<sequence>MVSISGTIITRMVVTSIILGLGEACALRSPPQTPQPSISRPITVKFQIGDHETTYYSASEIINRNVSRVEFQCDVGTSGQEMCLVLFTTVSAVVTPYAKISRADRTITFNSTLLHVTKYEVSPCTDITTTTARSLAAEDYDSTSP</sequence>
<protein>
    <submittedName>
        <fullName evidence="2">Uncharacterized protein</fullName>
    </submittedName>
</protein>
<feature type="chain" id="PRO_5012759380" evidence="1">
    <location>
        <begin position="25"/>
        <end position="145"/>
    </location>
</feature>
<accession>A0A226ETG5</accession>
<reference evidence="2 3" key="1">
    <citation type="submission" date="2015-12" db="EMBL/GenBank/DDBJ databases">
        <title>The genome of Folsomia candida.</title>
        <authorList>
            <person name="Faddeeva A."/>
            <person name="Derks M.F."/>
            <person name="Anvar Y."/>
            <person name="Smit S."/>
            <person name="Van Straalen N."/>
            <person name="Roelofs D."/>
        </authorList>
    </citation>
    <scope>NUCLEOTIDE SEQUENCE [LARGE SCALE GENOMIC DNA]</scope>
    <source>
        <strain evidence="2 3">VU population</strain>
        <tissue evidence="2">Whole body</tissue>
    </source>
</reference>
<evidence type="ECO:0000313" key="3">
    <source>
        <dbReference type="Proteomes" id="UP000198287"/>
    </source>
</evidence>
<dbReference type="Proteomes" id="UP000198287">
    <property type="component" value="Unassembled WGS sequence"/>
</dbReference>
<gene>
    <name evidence="2" type="ORF">Fcan01_04144</name>
</gene>
<dbReference type="AlphaFoldDB" id="A0A226ETG5"/>
<feature type="signal peptide" evidence="1">
    <location>
        <begin position="1"/>
        <end position="24"/>
    </location>
</feature>
<proteinExistence type="predicted"/>
<evidence type="ECO:0000313" key="2">
    <source>
        <dbReference type="EMBL" id="OXA60101.1"/>
    </source>
</evidence>
<name>A0A226ETG5_FOLCA</name>
<comment type="caution">
    <text evidence="2">The sequence shown here is derived from an EMBL/GenBank/DDBJ whole genome shotgun (WGS) entry which is preliminary data.</text>
</comment>
<keyword evidence="1" id="KW-0732">Signal</keyword>